<dbReference type="HOGENOM" id="CLU_2350658_0_0_1"/>
<organism evidence="2 3">
    <name type="scientific">Setaria italica</name>
    <name type="common">Foxtail millet</name>
    <name type="synonym">Panicum italicum</name>
    <dbReference type="NCBI Taxonomy" id="4555"/>
    <lineage>
        <taxon>Eukaryota</taxon>
        <taxon>Viridiplantae</taxon>
        <taxon>Streptophyta</taxon>
        <taxon>Embryophyta</taxon>
        <taxon>Tracheophyta</taxon>
        <taxon>Spermatophyta</taxon>
        <taxon>Magnoliopsida</taxon>
        <taxon>Liliopsida</taxon>
        <taxon>Poales</taxon>
        <taxon>Poaceae</taxon>
        <taxon>PACMAD clade</taxon>
        <taxon>Panicoideae</taxon>
        <taxon>Panicodae</taxon>
        <taxon>Paniceae</taxon>
        <taxon>Cenchrinae</taxon>
        <taxon>Setaria</taxon>
    </lineage>
</organism>
<proteinExistence type="predicted"/>
<dbReference type="Gramene" id="KQL28788">
    <property type="protein sequence ID" value="KQL28788"/>
    <property type="gene ID" value="SETIT_020461mg"/>
</dbReference>
<dbReference type="InParanoid" id="K3Z1P3"/>
<dbReference type="Proteomes" id="UP000004995">
    <property type="component" value="Unassembled WGS sequence"/>
</dbReference>
<feature type="region of interest" description="Disordered" evidence="1">
    <location>
        <begin position="67"/>
        <end position="97"/>
    </location>
</feature>
<sequence length="97" mass="10722">MASEQKASMITSLKQSSYTNSITSMMDYSSTQLLATPGISMSARLGSGRASVCEGLYFFSEQHSNSKFRVSDIRNQSDSLQPDHGGANRRKHQRVRS</sequence>
<dbReference type="EnsemblPlants" id="KQL28788">
    <property type="protein sequence ID" value="KQL28788"/>
    <property type="gene ID" value="SETIT_020461mg"/>
</dbReference>
<evidence type="ECO:0000256" key="1">
    <source>
        <dbReference type="SAM" id="MobiDB-lite"/>
    </source>
</evidence>
<reference evidence="2" key="2">
    <citation type="submission" date="2018-08" db="UniProtKB">
        <authorList>
            <consortium name="EnsemblPlants"/>
        </authorList>
    </citation>
    <scope>IDENTIFICATION</scope>
    <source>
        <strain evidence="2">Yugu1</strain>
    </source>
</reference>
<reference evidence="3" key="1">
    <citation type="journal article" date="2012" name="Nat. Biotechnol.">
        <title>Reference genome sequence of the model plant Setaria.</title>
        <authorList>
            <person name="Bennetzen J.L."/>
            <person name="Schmutz J."/>
            <person name="Wang H."/>
            <person name="Percifield R."/>
            <person name="Hawkins J."/>
            <person name="Pontaroli A.C."/>
            <person name="Estep M."/>
            <person name="Feng L."/>
            <person name="Vaughn J.N."/>
            <person name="Grimwood J."/>
            <person name="Jenkins J."/>
            <person name="Barry K."/>
            <person name="Lindquist E."/>
            <person name="Hellsten U."/>
            <person name="Deshpande S."/>
            <person name="Wang X."/>
            <person name="Wu X."/>
            <person name="Mitros T."/>
            <person name="Triplett J."/>
            <person name="Yang X."/>
            <person name="Ye C.Y."/>
            <person name="Mauro-Herrera M."/>
            <person name="Wang L."/>
            <person name="Li P."/>
            <person name="Sharma M."/>
            <person name="Sharma R."/>
            <person name="Ronald P.C."/>
            <person name="Panaud O."/>
            <person name="Kellogg E.A."/>
            <person name="Brutnell T.P."/>
            <person name="Doust A.N."/>
            <person name="Tuskan G.A."/>
            <person name="Rokhsar D."/>
            <person name="Devos K.M."/>
        </authorList>
    </citation>
    <scope>NUCLEOTIDE SEQUENCE [LARGE SCALE GENOMIC DNA]</scope>
    <source>
        <strain evidence="3">cv. Yugu1</strain>
    </source>
</reference>
<name>K3Z1P3_SETIT</name>
<feature type="compositionally biased region" description="Basic residues" evidence="1">
    <location>
        <begin position="87"/>
        <end position="97"/>
    </location>
</feature>
<accession>K3Z1P3</accession>
<evidence type="ECO:0000313" key="3">
    <source>
        <dbReference type="Proteomes" id="UP000004995"/>
    </source>
</evidence>
<keyword evidence="3" id="KW-1185">Reference proteome</keyword>
<dbReference type="AlphaFoldDB" id="K3Z1P3"/>
<protein>
    <submittedName>
        <fullName evidence="2">Uncharacterized protein</fullName>
    </submittedName>
</protein>
<feature type="compositionally biased region" description="Polar residues" evidence="1">
    <location>
        <begin position="67"/>
        <end position="80"/>
    </location>
</feature>
<dbReference type="EMBL" id="AGNK02000128">
    <property type="status" value="NOT_ANNOTATED_CDS"/>
    <property type="molecule type" value="Genomic_DNA"/>
</dbReference>
<evidence type="ECO:0000313" key="2">
    <source>
        <dbReference type="EnsemblPlants" id="KQL28788"/>
    </source>
</evidence>